<evidence type="ECO:0000313" key="1">
    <source>
        <dbReference type="EMBL" id="UJG40238.1"/>
    </source>
</evidence>
<dbReference type="EMBL" id="CP084166">
    <property type="protein sequence ID" value="UJG40238.1"/>
    <property type="molecule type" value="Genomic_DNA"/>
</dbReference>
<name>A0A9Y1BJK1_9ARCH</name>
<dbReference type="InterPro" id="IPR011012">
    <property type="entry name" value="Longin-like_dom_sf"/>
</dbReference>
<reference evidence="1" key="1">
    <citation type="journal article" date="2022" name="Nat. Microbiol.">
        <title>Unique mobile elements and scalable gene flow at the prokaryote-eukaryote boundary revealed by circularized Asgard archaea genomes.</title>
        <authorList>
            <person name="Wu F."/>
            <person name="Speth D.R."/>
            <person name="Philosof A."/>
            <person name="Cremiere A."/>
            <person name="Narayanan A."/>
            <person name="Barco R.A."/>
            <person name="Connon S.A."/>
            <person name="Amend J.P."/>
            <person name="Antoshechkin I.A."/>
            <person name="Orphan V.J."/>
        </authorList>
    </citation>
    <scope>NUCLEOTIDE SEQUENCE</scope>
    <source>
        <strain evidence="1">PM71</strain>
    </source>
</reference>
<sequence length="307" mass="35731">MLIKAILILKRNGSCRFYRIYHGTWSNREIKASLISFISAVTTLTTELGEKIPKKVIFGENEVIYEAVNDYFLVIVKKKDYYSTVVKKVVKIFRQQFAWVKSSSINDIMEDKKTIEYERKQVSNFARSLNLVVNKRTNIEKIKVGNEKIFTSFGLVLKDLDILIANEDGQPLYLLITQSLPYDAVLLVAFISAILNMSQQYGLGDLTEIESEHIIVLIRKIEKAFTIVLTTNKEKIKAYQIFTEFLSNFSNEWIKENENKAIEIFQDYNKRIEFEEVLKLAIDTETWEKHIIKQNEIKAVDELELAF</sequence>
<dbReference type="SUPFAM" id="SSF64356">
    <property type="entry name" value="SNARE-like"/>
    <property type="match status" value="1"/>
</dbReference>
<protein>
    <submittedName>
        <fullName evidence="1">Uncharacterized protein</fullName>
    </submittedName>
</protein>
<dbReference type="AlphaFoldDB" id="A0A9Y1BJK1"/>
<dbReference type="Proteomes" id="UP001201020">
    <property type="component" value="Chromosome"/>
</dbReference>
<proteinExistence type="predicted"/>
<gene>
    <name evidence="1" type="ORF">K9W45_10405</name>
</gene>
<organism evidence="1">
    <name type="scientific">Candidatus Heimdallarchaeum aukensis</name>
    <dbReference type="NCBI Taxonomy" id="2876573"/>
    <lineage>
        <taxon>Archaea</taxon>
        <taxon>Promethearchaeati</taxon>
        <taxon>Candidatus Heimdallarchaeota</taxon>
        <taxon>Candidatus Heimdallarchaeia (ex Rinke et al. 2021) (nom. nud.)</taxon>
        <taxon>Candidatus Heimdallarchaeales</taxon>
        <taxon>Candidatus Heimdallarchaeaceae</taxon>
        <taxon>Candidatus Heimdallarchaeum</taxon>
    </lineage>
</organism>
<accession>A0A9Y1BJK1</accession>